<evidence type="ECO:0000259" key="6">
    <source>
        <dbReference type="PROSITE" id="PS50211"/>
    </source>
</evidence>
<keyword evidence="8" id="KW-1185">Reference proteome</keyword>
<evidence type="ECO:0000313" key="7">
    <source>
        <dbReference type="EMBL" id="KAF9549052.1"/>
    </source>
</evidence>
<dbReference type="InterPro" id="IPR043153">
    <property type="entry name" value="DENN_C"/>
</dbReference>
<dbReference type="EMBL" id="JAAAXW010000023">
    <property type="protein sequence ID" value="KAF9549052.1"/>
    <property type="molecule type" value="Genomic_DNA"/>
</dbReference>
<dbReference type="GO" id="GO:0046872">
    <property type="term" value="F:metal ion binding"/>
    <property type="evidence" value="ECO:0007669"/>
    <property type="project" value="UniProtKB-KW"/>
</dbReference>
<dbReference type="InterPro" id="IPR002219">
    <property type="entry name" value="PKC_DAG/PE"/>
</dbReference>
<gene>
    <name evidence="7" type="ORF">EC957_005044</name>
</gene>
<feature type="compositionally biased region" description="Polar residues" evidence="4">
    <location>
        <begin position="946"/>
        <end position="959"/>
    </location>
</feature>
<feature type="compositionally biased region" description="Basic and acidic residues" evidence="4">
    <location>
        <begin position="220"/>
        <end position="239"/>
    </location>
</feature>
<dbReference type="GO" id="GO:0031410">
    <property type="term" value="C:cytoplasmic vesicle"/>
    <property type="evidence" value="ECO:0007669"/>
    <property type="project" value="TreeGrafter"/>
</dbReference>
<evidence type="ECO:0000256" key="4">
    <source>
        <dbReference type="SAM" id="MobiDB-lite"/>
    </source>
</evidence>
<keyword evidence="1" id="KW-0479">Metal-binding</keyword>
<dbReference type="CDD" id="cd00029">
    <property type="entry name" value="C1"/>
    <property type="match status" value="1"/>
</dbReference>
<organism evidence="7 8">
    <name type="scientific">Mortierella hygrophila</name>
    <dbReference type="NCBI Taxonomy" id="979708"/>
    <lineage>
        <taxon>Eukaryota</taxon>
        <taxon>Fungi</taxon>
        <taxon>Fungi incertae sedis</taxon>
        <taxon>Mucoromycota</taxon>
        <taxon>Mortierellomycotina</taxon>
        <taxon>Mortierellomycetes</taxon>
        <taxon>Mortierellales</taxon>
        <taxon>Mortierellaceae</taxon>
        <taxon>Mortierella</taxon>
    </lineage>
</organism>
<feature type="compositionally biased region" description="Polar residues" evidence="4">
    <location>
        <begin position="1184"/>
        <end position="1194"/>
    </location>
</feature>
<dbReference type="InterPro" id="IPR046349">
    <property type="entry name" value="C1-like_sf"/>
</dbReference>
<feature type="region of interest" description="Disordered" evidence="4">
    <location>
        <begin position="795"/>
        <end position="823"/>
    </location>
</feature>
<dbReference type="InterPro" id="IPR005112">
    <property type="entry name" value="dDENN_dom"/>
</dbReference>
<sequence>MANMGPSPKRMADYFFMVGLHDDFSLLDDSFADHQGIGYPTELSDTHSGGHHTAATTNTAPTTISTEAIAATGAQADHSLAAHSSISHGDTIHSADMTSPPQAHTPVRSHARSRSKSMAQFNHIDQSLPDHYHKQNGSMAPQRDLSPEDDLTPKDVSVTMRHPSGPVHAIKRPARRSVTMSDISQQGSTGLHHRPSYRHVSAGTLYKSVQEGIQQGLARERIQEDDGKQNGVVDDKDGGIHGQSDASQARSVPKRHGTHPTPAPTSQQYRQNATLSVHDVKGLAHGKNMAVIRSMSKLDHGVQKAHIGSSSRSVYTGPDTHPGERAFSPVVTCRYPEQDWKDSEVFPPHLPMFCFPGELTLKLQAERPPTTYHSFVMTQETGNRSYAMCVIMYERMPTTMYRQFEYLCQKWTKSRLASLYLDLRCYTCDRASESEMEYVKAIKTKITREKSLLRTLNERLREERTLGRRSRIIEIKRDIADSEEKLSLLRDQMEPWKQMFVDAEDVWIPRCVGLVSAFPYHYLLRDWLLGVVVACSGGVDHPGMSMNSLPLERYVKNIIHEVGVPPFGKMEIGITINNRMIFASRPALNSVPIVKNFSLYPLFRCLSAEDIVTVIEVMLAEGKIIFLSSHLGMLTLAAESFLYMFFPLYWQGVYIPILPAALMTCLQAPVPYIIGVERSCCDAEFPPEEACVVDLDKGTIDVQLAPMQLPARPRRKLVQSLEMYAPTSAVQRNPNSQSAAFGPPDYVKFAYPHSRLTLFCGVSRAPRMGRRSESLRPSAPSNVSTITAVSVQGSLAGASRNSSTHTLNQSSAQNPPALPKIPKMDFGKETLLEGGLMGLELDDVLKGKEAISQQSDSSLGEIPERPLVFDSKVPSNKVAPEQDTTETVSTATRKVLSPQRSRANVFEMPRRQEGSSDQRLYVHQTGSQQDTSKISMESGPHLRTGDGSSRLLSHRASVTSIESSNSSLWLKSSSTGMSSAPKNGSPMSTMTSTTMGSINGPSRGLPTVPSSSTSSLPLPAHALPRMNQAGIGFVEGNVDDEPHSGLPLRREGHVLSFVSSPVPTPMLSGRCGICTHGIASHQRVYRCEGCSLLVHGGCVEELLYPCVPRGFDESGICWSVLQMWAGILRGYRAGILAGQQYLQPFAQAQSPRINAQAKQLSSTGSEGEKGVQERISWASFRGWTSRSSANNSPSPVAKGPDAFSPPSNRAFGQTEPTQQPITRARSGTNGSIQSDTVRFHREVFMKNVDKDAKVFMANFTESQAFVQFVQDRVDRSPGDPEIMFFDEVIKAKMNRSRFRLGKEETKFLDDPSYGIQGTIKAPPPMGEYETFVSEDGSKRFPVFLDPAKF</sequence>
<dbReference type="InterPro" id="IPR051696">
    <property type="entry name" value="DENN_Domain_GEFs"/>
</dbReference>
<keyword evidence="2" id="KW-0862">Zinc</keyword>
<dbReference type="GO" id="GO:0032483">
    <property type="term" value="P:regulation of Rab protein signal transduction"/>
    <property type="evidence" value="ECO:0007669"/>
    <property type="project" value="TreeGrafter"/>
</dbReference>
<feature type="coiled-coil region" evidence="3">
    <location>
        <begin position="443"/>
        <end position="492"/>
    </location>
</feature>
<dbReference type="Pfam" id="PF02141">
    <property type="entry name" value="DENN"/>
    <property type="match status" value="1"/>
</dbReference>
<dbReference type="SUPFAM" id="SSF57889">
    <property type="entry name" value="Cysteine-rich domain"/>
    <property type="match status" value="1"/>
</dbReference>
<feature type="domain" description="Phorbol-ester/DAG-type" evidence="5">
    <location>
        <begin position="1052"/>
        <end position="1106"/>
    </location>
</feature>
<feature type="region of interest" description="Disordered" evidence="4">
    <location>
        <begin position="1184"/>
        <end position="1234"/>
    </location>
</feature>
<dbReference type="Gene3D" id="3.30.450.200">
    <property type="match status" value="1"/>
</dbReference>
<keyword evidence="3" id="KW-0175">Coiled coil</keyword>
<feature type="region of interest" description="Disordered" evidence="4">
    <location>
        <begin position="220"/>
        <end position="271"/>
    </location>
</feature>
<dbReference type="SMART" id="SM00800">
    <property type="entry name" value="uDENN"/>
    <property type="match status" value="1"/>
</dbReference>
<evidence type="ECO:0000256" key="3">
    <source>
        <dbReference type="SAM" id="Coils"/>
    </source>
</evidence>
<evidence type="ECO:0000313" key="8">
    <source>
        <dbReference type="Proteomes" id="UP000723463"/>
    </source>
</evidence>
<name>A0A9P6FF78_9FUNG</name>
<dbReference type="PROSITE" id="PS50081">
    <property type="entry name" value="ZF_DAG_PE_2"/>
    <property type="match status" value="1"/>
</dbReference>
<feature type="compositionally biased region" description="Low complexity" evidence="4">
    <location>
        <begin position="960"/>
        <end position="991"/>
    </location>
</feature>
<dbReference type="Gene3D" id="3.40.50.11500">
    <property type="match status" value="1"/>
</dbReference>
<feature type="region of interest" description="Disordered" evidence="4">
    <location>
        <begin position="90"/>
        <end position="197"/>
    </location>
</feature>
<dbReference type="Pfam" id="PF03456">
    <property type="entry name" value="uDENN"/>
    <property type="match status" value="1"/>
</dbReference>
<dbReference type="SMART" id="SM00799">
    <property type="entry name" value="DENN"/>
    <property type="match status" value="1"/>
</dbReference>
<feature type="region of interest" description="Disordered" evidence="4">
    <location>
        <begin position="898"/>
        <end position="991"/>
    </location>
</feature>
<dbReference type="Proteomes" id="UP000723463">
    <property type="component" value="Unassembled WGS sequence"/>
</dbReference>
<feature type="compositionally biased region" description="Polar residues" evidence="4">
    <location>
        <begin position="178"/>
        <end position="189"/>
    </location>
</feature>
<dbReference type="PROSITE" id="PS50211">
    <property type="entry name" value="DENN"/>
    <property type="match status" value="1"/>
</dbReference>
<feature type="compositionally biased region" description="Polar residues" evidence="4">
    <location>
        <begin position="116"/>
        <end position="125"/>
    </location>
</feature>
<protein>
    <recommendedName>
        <fullName evidence="9">DENN-domain-containing protein</fullName>
    </recommendedName>
</protein>
<dbReference type="InterPro" id="IPR005113">
    <property type="entry name" value="uDENN_dom"/>
</dbReference>
<dbReference type="PANTHER" id="PTHR12296:SF21">
    <property type="entry name" value="DENN DOMAIN-CONTAINING PROTEIN 3"/>
    <property type="match status" value="1"/>
</dbReference>
<dbReference type="Pfam" id="PF03455">
    <property type="entry name" value="dDENN"/>
    <property type="match status" value="1"/>
</dbReference>
<dbReference type="InterPro" id="IPR001194">
    <property type="entry name" value="cDENN_dom"/>
</dbReference>
<dbReference type="InterPro" id="IPR037516">
    <property type="entry name" value="Tripartite_DENN"/>
</dbReference>
<evidence type="ECO:0000256" key="2">
    <source>
        <dbReference type="ARBA" id="ARBA00022833"/>
    </source>
</evidence>
<feature type="compositionally biased region" description="Polar residues" evidence="4">
    <location>
        <begin position="1205"/>
        <end position="1234"/>
    </location>
</feature>
<feature type="domain" description="UDENN" evidence="6">
    <location>
        <begin position="311"/>
        <end position="823"/>
    </location>
</feature>
<reference evidence="7" key="1">
    <citation type="journal article" date="2020" name="Fungal Divers.">
        <title>Resolving the Mortierellaceae phylogeny through synthesis of multi-gene phylogenetics and phylogenomics.</title>
        <authorList>
            <person name="Vandepol N."/>
            <person name="Liber J."/>
            <person name="Desiro A."/>
            <person name="Na H."/>
            <person name="Kennedy M."/>
            <person name="Barry K."/>
            <person name="Grigoriev I.V."/>
            <person name="Miller A.N."/>
            <person name="O'Donnell K."/>
            <person name="Stajich J.E."/>
            <person name="Bonito G."/>
        </authorList>
    </citation>
    <scope>NUCLEOTIDE SEQUENCE</scope>
    <source>
        <strain evidence="7">NRRL 2591</strain>
    </source>
</reference>
<proteinExistence type="predicted"/>
<feature type="compositionally biased region" description="Polar residues" evidence="4">
    <location>
        <begin position="795"/>
        <end position="814"/>
    </location>
</feature>
<feature type="compositionally biased region" description="Polar residues" evidence="4">
    <location>
        <begin position="924"/>
        <end position="935"/>
    </location>
</feature>
<evidence type="ECO:0000259" key="5">
    <source>
        <dbReference type="PROSITE" id="PS50081"/>
    </source>
</evidence>
<comment type="caution">
    <text evidence="7">The sequence shown here is derived from an EMBL/GenBank/DDBJ whole genome shotgun (WGS) entry which is preliminary data.</text>
</comment>
<dbReference type="PANTHER" id="PTHR12296">
    <property type="entry name" value="DENN DOMAIN-CONTAINING PROTEIN 4"/>
    <property type="match status" value="1"/>
</dbReference>
<accession>A0A9P6FF78</accession>
<evidence type="ECO:0008006" key="9">
    <source>
        <dbReference type="Google" id="ProtNLM"/>
    </source>
</evidence>
<evidence type="ECO:0000256" key="1">
    <source>
        <dbReference type="ARBA" id="ARBA00022723"/>
    </source>
</evidence>